<reference evidence="2" key="1">
    <citation type="submission" date="2023-03" db="EMBL/GenBank/DDBJ databases">
        <title>Massive genome expansion in bonnet fungi (Mycena s.s.) driven by repeated elements and novel gene families across ecological guilds.</title>
        <authorList>
            <consortium name="Lawrence Berkeley National Laboratory"/>
            <person name="Harder C.B."/>
            <person name="Miyauchi S."/>
            <person name="Viragh M."/>
            <person name="Kuo A."/>
            <person name="Thoen E."/>
            <person name="Andreopoulos B."/>
            <person name="Lu D."/>
            <person name="Skrede I."/>
            <person name="Drula E."/>
            <person name="Henrissat B."/>
            <person name="Morin E."/>
            <person name="Kohler A."/>
            <person name="Barry K."/>
            <person name="LaButti K."/>
            <person name="Morin E."/>
            <person name="Salamov A."/>
            <person name="Lipzen A."/>
            <person name="Mereny Z."/>
            <person name="Hegedus B."/>
            <person name="Baldrian P."/>
            <person name="Stursova M."/>
            <person name="Weitz H."/>
            <person name="Taylor A."/>
            <person name="Grigoriev I.V."/>
            <person name="Nagy L.G."/>
            <person name="Martin F."/>
            <person name="Kauserud H."/>
        </authorList>
    </citation>
    <scope>NUCLEOTIDE SEQUENCE</scope>
    <source>
        <strain evidence="2">CBHHK182m</strain>
    </source>
</reference>
<protein>
    <submittedName>
        <fullName evidence="2">Uncharacterized protein</fullName>
    </submittedName>
</protein>
<sequence length="271" mass="29715">MAVTCVLSHEHLPGDWRGNSAELRRLRVILVPATLLGASSSMAPDCIVISTPSVDPRRVSPPPPPTQRNQHEQHGPPPPHLQRYQPGAYGYTLPGPIPPSTRPRPETVLSLLHDGDEWRRSNLNPDAVYASYKCGPLAASTLRAGQGSAFFVRIFLCIRACAFFPPRPFRVLPFSDGLTLQLAAAWLACALHPSCLCIRARLWACLDGGGSVGCIGFDPHPRTFPFLTVLATSMSAAAAAARIGYNFHWCAHPSRFLYGFLSPEWEYDHEK</sequence>
<organism evidence="2 3">
    <name type="scientific">Mycena metata</name>
    <dbReference type="NCBI Taxonomy" id="1033252"/>
    <lineage>
        <taxon>Eukaryota</taxon>
        <taxon>Fungi</taxon>
        <taxon>Dikarya</taxon>
        <taxon>Basidiomycota</taxon>
        <taxon>Agaricomycotina</taxon>
        <taxon>Agaricomycetes</taxon>
        <taxon>Agaricomycetidae</taxon>
        <taxon>Agaricales</taxon>
        <taxon>Marasmiineae</taxon>
        <taxon>Mycenaceae</taxon>
        <taxon>Mycena</taxon>
    </lineage>
</organism>
<feature type="non-terminal residue" evidence="2">
    <location>
        <position position="271"/>
    </location>
</feature>
<keyword evidence="3" id="KW-1185">Reference proteome</keyword>
<evidence type="ECO:0000313" key="3">
    <source>
        <dbReference type="Proteomes" id="UP001215598"/>
    </source>
</evidence>
<name>A0AAD7MIG3_9AGAR</name>
<proteinExistence type="predicted"/>
<feature type="region of interest" description="Disordered" evidence="1">
    <location>
        <begin position="52"/>
        <end position="85"/>
    </location>
</feature>
<evidence type="ECO:0000256" key="1">
    <source>
        <dbReference type="SAM" id="MobiDB-lite"/>
    </source>
</evidence>
<dbReference type="AlphaFoldDB" id="A0AAD7MIG3"/>
<accession>A0AAD7MIG3</accession>
<evidence type="ECO:0000313" key="2">
    <source>
        <dbReference type="EMBL" id="KAJ7719058.1"/>
    </source>
</evidence>
<comment type="caution">
    <text evidence="2">The sequence shown here is derived from an EMBL/GenBank/DDBJ whole genome shotgun (WGS) entry which is preliminary data.</text>
</comment>
<dbReference type="Proteomes" id="UP001215598">
    <property type="component" value="Unassembled WGS sequence"/>
</dbReference>
<gene>
    <name evidence="2" type="ORF">B0H16DRAFT_1700432</name>
</gene>
<dbReference type="EMBL" id="JARKIB010000257">
    <property type="protein sequence ID" value="KAJ7719058.1"/>
    <property type="molecule type" value="Genomic_DNA"/>
</dbReference>